<accession>A0A6B0UUN9</accession>
<protein>
    <submittedName>
        <fullName evidence="2">Putative secreted protein</fullName>
    </submittedName>
</protein>
<dbReference type="EMBL" id="GIFC01011440">
    <property type="protein sequence ID" value="MXU93523.1"/>
    <property type="molecule type" value="Transcribed_RNA"/>
</dbReference>
<feature type="chain" id="PRO_5025380020" evidence="1">
    <location>
        <begin position="21"/>
        <end position="147"/>
    </location>
</feature>
<evidence type="ECO:0000256" key="1">
    <source>
        <dbReference type="SAM" id="SignalP"/>
    </source>
</evidence>
<dbReference type="AlphaFoldDB" id="A0A6B0UUN9"/>
<name>A0A6B0UUN9_IXORI</name>
<reference evidence="2" key="1">
    <citation type="submission" date="2019-12" db="EMBL/GenBank/DDBJ databases">
        <title>An insight into the sialome of adult female Ixodes ricinus ticks feeding for 6 days.</title>
        <authorList>
            <person name="Perner J."/>
            <person name="Ribeiro J.M.C."/>
        </authorList>
    </citation>
    <scope>NUCLEOTIDE SEQUENCE</scope>
    <source>
        <strain evidence="2">Semi-engorged</strain>
        <tissue evidence="2">Salivary glands</tissue>
    </source>
</reference>
<feature type="signal peptide" evidence="1">
    <location>
        <begin position="1"/>
        <end position="20"/>
    </location>
</feature>
<organism evidence="2">
    <name type="scientific">Ixodes ricinus</name>
    <name type="common">Common tick</name>
    <name type="synonym">Acarus ricinus</name>
    <dbReference type="NCBI Taxonomy" id="34613"/>
    <lineage>
        <taxon>Eukaryota</taxon>
        <taxon>Metazoa</taxon>
        <taxon>Ecdysozoa</taxon>
        <taxon>Arthropoda</taxon>
        <taxon>Chelicerata</taxon>
        <taxon>Arachnida</taxon>
        <taxon>Acari</taxon>
        <taxon>Parasitiformes</taxon>
        <taxon>Ixodida</taxon>
        <taxon>Ixodoidea</taxon>
        <taxon>Ixodidae</taxon>
        <taxon>Ixodinae</taxon>
        <taxon>Ixodes</taxon>
    </lineage>
</organism>
<proteinExistence type="predicted"/>
<sequence>MTARYGYYLVFLFLEPTMMANMCMWNCHPLRDPVGNHVHDVYLCGTVKSASKKIGEIDSRRAPCADLRKKKRTKREVTQGGARHGAPARRSLTSMMHRLRAARPRSAVHCAGFRAIPVRVDRRCYLCLWGYQLRKVCTLLLVVTMSS</sequence>
<keyword evidence="1" id="KW-0732">Signal</keyword>
<evidence type="ECO:0000313" key="2">
    <source>
        <dbReference type="EMBL" id="MXU93523.1"/>
    </source>
</evidence>